<dbReference type="GO" id="GO:0003905">
    <property type="term" value="F:alkylbase DNA N-glycosylase activity"/>
    <property type="evidence" value="ECO:0007669"/>
    <property type="project" value="InterPro"/>
</dbReference>
<keyword evidence="3 5" id="KW-0378">Hydrolase</keyword>
<dbReference type="Proteomes" id="UP000437638">
    <property type="component" value="Unassembled WGS sequence"/>
</dbReference>
<keyword evidence="2 5" id="KW-0227">DNA damage</keyword>
<evidence type="ECO:0000256" key="3">
    <source>
        <dbReference type="ARBA" id="ARBA00022801"/>
    </source>
</evidence>
<dbReference type="InterPro" id="IPR011034">
    <property type="entry name" value="Formyl_transferase-like_C_sf"/>
</dbReference>
<comment type="caution">
    <text evidence="6">The sequence shown here is derived from an EMBL/GenBank/DDBJ whole genome shotgun (WGS) entry which is preliminary data.</text>
</comment>
<evidence type="ECO:0000256" key="4">
    <source>
        <dbReference type="ARBA" id="ARBA00023204"/>
    </source>
</evidence>
<accession>A0A7X3KPU4</accession>
<sequence>MTPLSRDFYARDTLVVAENLLGCHVVRELESGLHLMARIVEVEAYMGPHDSACHAAKGRTARTEVMFGPPGHAYVYLIYGMHHMLNFITLRDGYPCGVLLRAVEPVLGEPQMRLLRSAKGKQLSNGPGKLTRALGVDKSLYGHDLTLGTQLWASPRSAGFKPQIAYGPRVGIGYAESEHREAPWRLWLKGNEWVSKAR</sequence>
<keyword evidence="7" id="KW-1185">Reference proteome</keyword>
<dbReference type="InterPro" id="IPR003180">
    <property type="entry name" value="MPG"/>
</dbReference>
<dbReference type="Gene3D" id="3.10.300.10">
    <property type="entry name" value="Methylpurine-DNA glycosylase (MPG)"/>
    <property type="match status" value="1"/>
</dbReference>
<keyword evidence="4 5" id="KW-0234">DNA repair</keyword>
<name>A0A7X3KPU4_9GAMM</name>
<evidence type="ECO:0000256" key="1">
    <source>
        <dbReference type="ARBA" id="ARBA00009232"/>
    </source>
</evidence>
<dbReference type="FunFam" id="3.10.300.10:FF:000001">
    <property type="entry name" value="Putative 3-methyladenine DNA glycosylase"/>
    <property type="match status" value="1"/>
</dbReference>
<protein>
    <recommendedName>
        <fullName evidence="5">Putative 3-methyladenine DNA glycosylase</fullName>
        <ecNumber evidence="5">3.2.2.-</ecNumber>
    </recommendedName>
</protein>
<dbReference type="EMBL" id="WTKP01000002">
    <property type="protein sequence ID" value="MWJ27223.1"/>
    <property type="molecule type" value="Genomic_DNA"/>
</dbReference>
<gene>
    <name evidence="6" type="ORF">GPM19_03225</name>
</gene>
<evidence type="ECO:0000256" key="2">
    <source>
        <dbReference type="ARBA" id="ARBA00022763"/>
    </source>
</evidence>
<comment type="similarity">
    <text evidence="1 5">Belongs to the DNA glycosylase MPG family.</text>
</comment>
<dbReference type="HAMAP" id="MF_00527">
    <property type="entry name" value="3MGH"/>
    <property type="match status" value="1"/>
</dbReference>
<dbReference type="PANTHER" id="PTHR10429">
    <property type="entry name" value="DNA-3-METHYLADENINE GLYCOSYLASE"/>
    <property type="match status" value="1"/>
</dbReference>
<evidence type="ECO:0000313" key="7">
    <source>
        <dbReference type="Proteomes" id="UP000437638"/>
    </source>
</evidence>
<evidence type="ECO:0000256" key="5">
    <source>
        <dbReference type="HAMAP-Rule" id="MF_00527"/>
    </source>
</evidence>
<proteinExistence type="inferred from homology"/>
<dbReference type="Pfam" id="PF02245">
    <property type="entry name" value="Pur_DNA_glyco"/>
    <property type="match status" value="1"/>
</dbReference>
<reference evidence="6 7" key="1">
    <citation type="submission" date="2019-12" db="EMBL/GenBank/DDBJ databases">
        <title>Halomonas rutogse sp. nov. isolated from two lakes on Tibetan Plateau.</title>
        <authorList>
            <person name="Gao P."/>
        </authorList>
    </citation>
    <scope>NUCLEOTIDE SEQUENCE [LARGE SCALE GENOMIC DNA]</scope>
    <source>
        <strain evidence="6 7">ZH2S</strain>
    </source>
</reference>
<dbReference type="CDD" id="cd00540">
    <property type="entry name" value="AAG"/>
    <property type="match status" value="1"/>
</dbReference>
<dbReference type="InterPro" id="IPR036995">
    <property type="entry name" value="MPG_sf"/>
</dbReference>
<dbReference type="NCBIfam" id="TIGR00567">
    <property type="entry name" value="3mg"/>
    <property type="match status" value="1"/>
</dbReference>
<keyword evidence="6" id="KW-0326">Glycosidase</keyword>
<dbReference type="PANTHER" id="PTHR10429:SF0">
    <property type="entry name" value="DNA-3-METHYLADENINE GLYCOSYLASE"/>
    <property type="match status" value="1"/>
</dbReference>
<organism evidence="6 7">
    <name type="scientific">Vreelandella zhuhanensis</name>
    <dbReference type="NCBI Taxonomy" id="2684210"/>
    <lineage>
        <taxon>Bacteria</taxon>
        <taxon>Pseudomonadati</taxon>
        <taxon>Pseudomonadota</taxon>
        <taxon>Gammaproteobacteria</taxon>
        <taxon>Oceanospirillales</taxon>
        <taxon>Halomonadaceae</taxon>
        <taxon>Vreelandella</taxon>
    </lineage>
</organism>
<dbReference type="SUPFAM" id="SSF50486">
    <property type="entry name" value="FMT C-terminal domain-like"/>
    <property type="match status" value="1"/>
</dbReference>
<dbReference type="AlphaFoldDB" id="A0A7X3KPU4"/>
<evidence type="ECO:0000313" key="6">
    <source>
        <dbReference type="EMBL" id="MWJ27223.1"/>
    </source>
</evidence>
<dbReference type="NCBIfam" id="NF002003">
    <property type="entry name" value="PRK00802.1-3"/>
    <property type="match status" value="1"/>
</dbReference>
<dbReference type="GO" id="GO:0003677">
    <property type="term" value="F:DNA binding"/>
    <property type="evidence" value="ECO:0007669"/>
    <property type="project" value="InterPro"/>
</dbReference>
<dbReference type="EC" id="3.2.2.-" evidence="5"/>
<dbReference type="GO" id="GO:0006284">
    <property type="term" value="P:base-excision repair"/>
    <property type="evidence" value="ECO:0007669"/>
    <property type="project" value="InterPro"/>
</dbReference>